<evidence type="ECO:0000256" key="6">
    <source>
        <dbReference type="ARBA" id="ARBA00023242"/>
    </source>
</evidence>
<gene>
    <name evidence="9" type="ORF">A4U43_C06F4640</name>
</gene>
<keyword evidence="6" id="KW-0539">Nucleus</keyword>
<name>A0A5P1EMX1_ASPOF</name>
<evidence type="ECO:0000256" key="7">
    <source>
        <dbReference type="SAM" id="MobiDB-lite"/>
    </source>
</evidence>
<feature type="domain" description="RWP-RK" evidence="8">
    <location>
        <begin position="278"/>
        <end position="358"/>
    </location>
</feature>
<dbReference type="OrthoDB" id="6270329at2759"/>
<organism evidence="9 10">
    <name type="scientific">Asparagus officinalis</name>
    <name type="common">Garden asparagus</name>
    <dbReference type="NCBI Taxonomy" id="4686"/>
    <lineage>
        <taxon>Eukaryota</taxon>
        <taxon>Viridiplantae</taxon>
        <taxon>Streptophyta</taxon>
        <taxon>Embryophyta</taxon>
        <taxon>Tracheophyta</taxon>
        <taxon>Spermatophyta</taxon>
        <taxon>Magnoliopsida</taxon>
        <taxon>Liliopsida</taxon>
        <taxon>Asparagales</taxon>
        <taxon>Asparagaceae</taxon>
        <taxon>Asparagoideae</taxon>
        <taxon>Asparagus</taxon>
    </lineage>
</organism>
<evidence type="ECO:0000256" key="3">
    <source>
        <dbReference type="ARBA" id="ARBA00023054"/>
    </source>
</evidence>
<evidence type="ECO:0000256" key="1">
    <source>
        <dbReference type="ARBA" id="ARBA00004049"/>
    </source>
</evidence>
<protein>
    <recommendedName>
        <fullName evidence="8">RWP-RK domain-containing protein</fullName>
    </recommendedName>
</protein>
<keyword evidence="2" id="KW-0805">Transcription regulation</keyword>
<dbReference type="Gramene" id="ONK66149">
    <property type="protein sequence ID" value="ONK66149"/>
    <property type="gene ID" value="A4U43_C06F4640"/>
</dbReference>
<proteinExistence type="predicted"/>
<dbReference type="GO" id="GO:0003700">
    <property type="term" value="F:DNA-binding transcription factor activity"/>
    <property type="evidence" value="ECO:0007669"/>
    <property type="project" value="InterPro"/>
</dbReference>
<dbReference type="PANTHER" id="PTHR46373:SF5">
    <property type="entry name" value="RWP-RK DOMAIN PROTEIN"/>
    <property type="match status" value="1"/>
</dbReference>
<keyword evidence="5" id="KW-0804">Transcription</keyword>
<keyword evidence="4" id="KW-0238">DNA-binding</keyword>
<dbReference type="PROSITE" id="PS51519">
    <property type="entry name" value="RWP_RK"/>
    <property type="match status" value="1"/>
</dbReference>
<comment type="function">
    <text evidence="1">Putative transcription factor.</text>
</comment>
<dbReference type="InterPro" id="IPR044607">
    <property type="entry name" value="RKD-like"/>
</dbReference>
<evidence type="ECO:0000256" key="2">
    <source>
        <dbReference type="ARBA" id="ARBA00023015"/>
    </source>
</evidence>
<evidence type="ECO:0000256" key="5">
    <source>
        <dbReference type="ARBA" id="ARBA00023163"/>
    </source>
</evidence>
<evidence type="ECO:0000313" key="10">
    <source>
        <dbReference type="Proteomes" id="UP000243459"/>
    </source>
</evidence>
<sequence length="388" mass="43562">MDSPKNLFNNDPDADLRRHLDDYCPEPLPFNAPMDFTRHDNIWPPPIRQDDNFLGYDDSSGDFNFDDFFNYGEYENDVTVEEARGGGGGLHTGNPSSSGTKELGFLLVQPGNVDCSRCICVSQLSDYTNGLYNMRLTVHAVGTNIDHLVFDAEATDPEVINGAEAFYLKFEGHSVESVNAYLSNYAIQMNQDGSFVLQDSFIRIYNKLLGGDNDDDRESTPENSNEGNDGEGGRAGPDQVPQAIGNQAWVEGPGESSDNVAAEPLGPLSPNPPPRPRRLSVSEQRERTAGMTIMDLLPHFHVRAEEAARRLNICPTTLKIQCRKHKIVRWPYRKVKSIDNRIEGLERTLKEKLNQGRVEETMAIRDEIEREREKREKLYQDIVAVALS</sequence>
<dbReference type="InterPro" id="IPR003035">
    <property type="entry name" value="RWP-RK_dom"/>
</dbReference>
<accession>A0A5P1EMX1</accession>
<evidence type="ECO:0000256" key="4">
    <source>
        <dbReference type="ARBA" id="ARBA00023125"/>
    </source>
</evidence>
<evidence type="ECO:0000313" key="9">
    <source>
        <dbReference type="EMBL" id="ONK66149.1"/>
    </source>
</evidence>
<dbReference type="EMBL" id="CM007386">
    <property type="protein sequence ID" value="ONK66149.1"/>
    <property type="molecule type" value="Genomic_DNA"/>
</dbReference>
<dbReference type="GO" id="GO:0003677">
    <property type="term" value="F:DNA binding"/>
    <property type="evidence" value="ECO:0007669"/>
    <property type="project" value="UniProtKB-KW"/>
</dbReference>
<dbReference type="PANTHER" id="PTHR46373">
    <property type="entry name" value="PROTEIN RKD4"/>
    <property type="match status" value="1"/>
</dbReference>
<dbReference type="OMA" id="INHAICH"/>
<keyword evidence="3" id="KW-0175">Coiled coil</keyword>
<reference evidence="10" key="1">
    <citation type="journal article" date="2017" name="Nat. Commun.">
        <title>The asparagus genome sheds light on the origin and evolution of a young Y chromosome.</title>
        <authorList>
            <person name="Harkess A."/>
            <person name="Zhou J."/>
            <person name="Xu C."/>
            <person name="Bowers J.E."/>
            <person name="Van der Hulst R."/>
            <person name="Ayyampalayam S."/>
            <person name="Mercati F."/>
            <person name="Riccardi P."/>
            <person name="McKain M.R."/>
            <person name="Kakrana A."/>
            <person name="Tang H."/>
            <person name="Ray J."/>
            <person name="Groenendijk J."/>
            <person name="Arikit S."/>
            <person name="Mathioni S.M."/>
            <person name="Nakano M."/>
            <person name="Shan H."/>
            <person name="Telgmann-Rauber A."/>
            <person name="Kanno A."/>
            <person name="Yue Z."/>
            <person name="Chen H."/>
            <person name="Li W."/>
            <person name="Chen Y."/>
            <person name="Xu X."/>
            <person name="Zhang Y."/>
            <person name="Luo S."/>
            <person name="Chen H."/>
            <person name="Gao J."/>
            <person name="Mao Z."/>
            <person name="Pires J.C."/>
            <person name="Luo M."/>
            <person name="Kudrna D."/>
            <person name="Wing R.A."/>
            <person name="Meyers B.C."/>
            <person name="Yi K."/>
            <person name="Kong H."/>
            <person name="Lavrijsen P."/>
            <person name="Sunseri F."/>
            <person name="Falavigna A."/>
            <person name="Ye Y."/>
            <person name="Leebens-Mack J.H."/>
            <person name="Chen G."/>
        </authorList>
    </citation>
    <scope>NUCLEOTIDE SEQUENCE [LARGE SCALE GENOMIC DNA]</scope>
    <source>
        <strain evidence="10">cv. DH0086</strain>
    </source>
</reference>
<keyword evidence="10" id="KW-1185">Reference proteome</keyword>
<dbReference type="Proteomes" id="UP000243459">
    <property type="component" value="Chromosome 6"/>
</dbReference>
<feature type="region of interest" description="Disordered" evidence="7">
    <location>
        <begin position="211"/>
        <end position="284"/>
    </location>
</feature>
<evidence type="ECO:0000259" key="8">
    <source>
        <dbReference type="PROSITE" id="PS51519"/>
    </source>
</evidence>
<dbReference type="Pfam" id="PF02042">
    <property type="entry name" value="RWP-RK"/>
    <property type="match status" value="1"/>
</dbReference>
<dbReference type="AlphaFoldDB" id="A0A5P1EMX1"/>